<feature type="domain" description="Methyltransferase FkbM" evidence="1">
    <location>
        <begin position="51"/>
        <end position="220"/>
    </location>
</feature>
<evidence type="ECO:0000259" key="1">
    <source>
        <dbReference type="Pfam" id="PF05050"/>
    </source>
</evidence>
<dbReference type="Gene3D" id="3.40.50.150">
    <property type="entry name" value="Vaccinia Virus protein VP39"/>
    <property type="match status" value="1"/>
</dbReference>
<dbReference type="InterPro" id="IPR006342">
    <property type="entry name" value="FkbM_mtfrase"/>
</dbReference>
<dbReference type="GO" id="GO:0008168">
    <property type="term" value="F:methyltransferase activity"/>
    <property type="evidence" value="ECO:0007669"/>
    <property type="project" value="UniProtKB-KW"/>
</dbReference>
<evidence type="ECO:0000313" key="2">
    <source>
        <dbReference type="EMBL" id="MCL6678292.1"/>
    </source>
</evidence>
<evidence type="ECO:0000313" key="3">
    <source>
        <dbReference type="Proteomes" id="UP001165343"/>
    </source>
</evidence>
<proteinExistence type="predicted"/>
<sequence>MVDGVWRGIASFSESVFCLEEPYNTKAIFGRVVQRVLELLTNQLGTVPFVQVGANDGISADHIHSFVKSGAWTGVLVEPAPVPFARLRENYRGVEGLQFAPVAISTSEGTLPFYFVEGDDGLSSFSLDTILSHAPKYEDLRGMVRTLEVKTRTLDAVCEEYGVSSPAVVAVDTEGTDDIVLESLSIEERKPSVILFEHCHLSAERSARLRDRLVDAGYRLIHDRHDALAIAPGTFDEAQVDFLADVVAVARANFPKAGLDTL</sequence>
<keyword evidence="2" id="KW-0808">Transferase</keyword>
<dbReference type="EMBL" id="JAMGBC010000001">
    <property type="protein sequence ID" value="MCL6678292.1"/>
    <property type="molecule type" value="Genomic_DNA"/>
</dbReference>
<reference evidence="2" key="1">
    <citation type="submission" date="2022-05" db="EMBL/GenBank/DDBJ databases">
        <authorList>
            <person name="Jo J.-H."/>
            <person name="Im W.-T."/>
        </authorList>
    </citation>
    <scope>NUCLEOTIDE SEQUENCE</scope>
    <source>
        <strain evidence="2">RG327</strain>
    </source>
</reference>
<comment type="caution">
    <text evidence="2">The sequence shown here is derived from an EMBL/GenBank/DDBJ whole genome shotgun (WGS) entry which is preliminary data.</text>
</comment>
<organism evidence="2 3">
    <name type="scientific">Sphingomonas anseongensis</name>
    <dbReference type="NCBI Taxonomy" id="2908207"/>
    <lineage>
        <taxon>Bacteria</taxon>
        <taxon>Pseudomonadati</taxon>
        <taxon>Pseudomonadota</taxon>
        <taxon>Alphaproteobacteria</taxon>
        <taxon>Sphingomonadales</taxon>
        <taxon>Sphingomonadaceae</taxon>
        <taxon>Sphingomonas</taxon>
    </lineage>
</organism>
<dbReference type="SUPFAM" id="SSF53335">
    <property type="entry name" value="S-adenosyl-L-methionine-dependent methyltransferases"/>
    <property type="match status" value="1"/>
</dbReference>
<accession>A0ABT0RDE7</accession>
<dbReference type="InterPro" id="IPR029063">
    <property type="entry name" value="SAM-dependent_MTases_sf"/>
</dbReference>
<keyword evidence="3" id="KW-1185">Reference proteome</keyword>
<dbReference type="GO" id="GO:0032259">
    <property type="term" value="P:methylation"/>
    <property type="evidence" value="ECO:0007669"/>
    <property type="project" value="UniProtKB-KW"/>
</dbReference>
<dbReference type="Proteomes" id="UP001165343">
    <property type="component" value="Unassembled WGS sequence"/>
</dbReference>
<dbReference type="NCBIfam" id="TIGR01444">
    <property type="entry name" value="fkbM_fam"/>
    <property type="match status" value="1"/>
</dbReference>
<dbReference type="RefSeq" id="WP_249867253.1">
    <property type="nucleotide sequence ID" value="NZ_JAMGBC010000001.1"/>
</dbReference>
<dbReference type="Pfam" id="PF05050">
    <property type="entry name" value="Methyltransf_21"/>
    <property type="match status" value="1"/>
</dbReference>
<gene>
    <name evidence="2" type="ORF">LZ519_03030</name>
</gene>
<keyword evidence="2" id="KW-0489">Methyltransferase</keyword>
<name>A0ABT0RDE7_9SPHN</name>
<protein>
    <submittedName>
        <fullName evidence="2">FkbM family methyltransferase</fullName>
    </submittedName>
</protein>